<organism evidence="1 2">
    <name type="scientific">Melipona bicolor</name>
    <dbReference type="NCBI Taxonomy" id="60889"/>
    <lineage>
        <taxon>Eukaryota</taxon>
        <taxon>Metazoa</taxon>
        <taxon>Ecdysozoa</taxon>
        <taxon>Arthropoda</taxon>
        <taxon>Hexapoda</taxon>
        <taxon>Insecta</taxon>
        <taxon>Pterygota</taxon>
        <taxon>Neoptera</taxon>
        <taxon>Endopterygota</taxon>
        <taxon>Hymenoptera</taxon>
        <taxon>Apocrita</taxon>
        <taxon>Aculeata</taxon>
        <taxon>Apoidea</taxon>
        <taxon>Anthophila</taxon>
        <taxon>Apidae</taxon>
        <taxon>Melipona</taxon>
    </lineage>
</organism>
<dbReference type="Proteomes" id="UP001177670">
    <property type="component" value="Unassembled WGS sequence"/>
</dbReference>
<comment type="caution">
    <text evidence="1">The sequence shown here is derived from an EMBL/GenBank/DDBJ whole genome shotgun (WGS) entry which is preliminary data.</text>
</comment>
<evidence type="ECO:0000313" key="1">
    <source>
        <dbReference type="EMBL" id="KAK1134639.1"/>
    </source>
</evidence>
<name>A0AA40KVS1_9HYME</name>
<proteinExistence type="predicted"/>
<dbReference type="AlphaFoldDB" id="A0AA40KVS1"/>
<dbReference type="EMBL" id="JAHYIQ010000002">
    <property type="protein sequence ID" value="KAK1134639.1"/>
    <property type="molecule type" value="Genomic_DNA"/>
</dbReference>
<gene>
    <name evidence="1" type="ORF">K0M31_007420</name>
</gene>
<sequence length="149" mass="17053">MTTNSALKDIVKKKSADISWRYVAMQSVKLSIGVVCDGTVSTRVARTLPLDPSRWSAIFRSLWSGGRFWEWPRNSVDAFLRLVASPDTRKKMVFEFRPEDGPRASFDYQRRYGYRGQRLIELLGSGFHPDYMPYQQPVPASILVPPPLL</sequence>
<protein>
    <submittedName>
        <fullName evidence="1">Uncharacterized protein</fullName>
    </submittedName>
</protein>
<keyword evidence="2" id="KW-1185">Reference proteome</keyword>
<reference evidence="1" key="1">
    <citation type="submission" date="2021-10" db="EMBL/GenBank/DDBJ databases">
        <title>Melipona bicolor Genome sequencing and assembly.</title>
        <authorList>
            <person name="Araujo N.S."/>
            <person name="Arias M.C."/>
        </authorList>
    </citation>
    <scope>NUCLEOTIDE SEQUENCE</scope>
    <source>
        <strain evidence="1">USP_2M_L1-L4_2017</strain>
        <tissue evidence="1">Whole body</tissue>
    </source>
</reference>
<accession>A0AA40KVS1</accession>
<evidence type="ECO:0000313" key="2">
    <source>
        <dbReference type="Proteomes" id="UP001177670"/>
    </source>
</evidence>